<feature type="region of interest" description="Disordered" evidence="1">
    <location>
        <begin position="1"/>
        <end position="36"/>
    </location>
</feature>
<sequence length="36" mass="4397">MPKAKGKTRRQKFGYNVNRKRLNRNARRKAAPRIEW</sequence>
<proteinExistence type="evidence at protein level"/>
<dbReference type="AlphaFoldDB" id="D6RDE0"/>
<dbReference type="VEuPathDB" id="HostDB:ENSMUSG00000025869"/>
<reference evidence="2 4" key="1">
    <citation type="journal article" date="2009" name="PLoS Biol.">
        <title>Lineage-specific biology revealed by a finished genome assembly of the mouse.</title>
        <authorList>
            <consortium name="Mouse Genome Sequencing Consortium"/>
            <person name="Church D.M."/>
            <person name="Goodstadt L."/>
            <person name="Hillier L.W."/>
            <person name="Zody M.C."/>
            <person name="Goldstein S."/>
            <person name="She X."/>
            <person name="Bult C.J."/>
            <person name="Agarwala R."/>
            <person name="Cherry J.L."/>
            <person name="DiCuccio M."/>
            <person name="Hlavina W."/>
            <person name="Kapustin Y."/>
            <person name="Meric P."/>
            <person name="Maglott D."/>
            <person name="Birtle Z."/>
            <person name="Marques A.C."/>
            <person name="Graves T."/>
            <person name="Zhou S."/>
            <person name="Teague B."/>
            <person name="Potamousis K."/>
            <person name="Churas C."/>
            <person name="Place M."/>
            <person name="Herschleb J."/>
            <person name="Runnheim R."/>
            <person name="Forrest D."/>
            <person name="Amos-Landgraf J."/>
            <person name="Schwartz D.C."/>
            <person name="Cheng Z."/>
            <person name="Lindblad-Toh K."/>
            <person name="Eichler E.E."/>
            <person name="Ponting C.P."/>
        </authorList>
    </citation>
    <scope>NUCLEOTIDE SEQUENCE [LARGE SCALE GENOMIC DNA]</scope>
    <source>
        <strain evidence="2 4">C57BL/6J</strain>
    </source>
</reference>
<evidence type="ECO:0000313" key="3">
    <source>
        <dbReference type="MGI" id="MGI:107862"/>
    </source>
</evidence>
<dbReference type="GeneTree" id="ENSGT00390000003426"/>
<reference evidence="2 4" key="2">
    <citation type="journal article" date="2011" name="PLoS Biol.">
        <title>Modernizing reference genome assemblies.</title>
        <authorList>
            <person name="Church D.M."/>
            <person name="Schneider V.A."/>
            <person name="Graves T."/>
            <person name="Auger K."/>
            <person name="Cunningham F."/>
            <person name="Bouk N."/>
            <person name="Chen H.C."/>
            <person name="Agarwala R."/>
            <person name="McLaren W.M."/>
            <person name="Ritchie G.R."/>
            <person name="Albracht D."/>
            <person name="Kremitzki M."/>
            <person name="Rock S."/>
            <person name="Kotkiewicz H."/>
            <person name="Kremitzki C."/>
            <person name="Wollam A."/>
            <person name="Trani L."/>
            <person name="Fulton L."/>
            <person name="Fulton R."/>
            <person name="Matthews L."/>
            <person name="Whitehead S."/>
            <person name="Chow W."/>
            <person name="Torrance J."/>
            <person name="Dunn M."/>
            <person name="Harden G."/>
            <person name="Threadgold G."/>
            <person name="Wood J."/>
            <person name="Collins J."/>
            <person name="Heath P."/>
            <person name="Griffiths G."/>
            <person name="Pelan S."/>
            <person name="Grafham D."/>
            <person name="Eichler E.E."/>
            <person name="Weinstock G."/>
            <person name="Mardis E.R."/>
            <person name="Wilson R.K."/>
            <person name="Howe K."/>
            <person name="Flicek P."/>
            <person name="Hubbard T."/>
        </authorList>
    </citation>
    <scope>NUCLEOTIDE SEQUENCE [LARGE SCALE GENOMIC DNA]</scope>
    <source>
        <strain evidence="2 4">C57BL/6J</strain>
    </source>
</reference>
<evidence type="ECO:0000313" key="2">
    <source>
        <dbReference type="Ensembl" id="ENSMUSP00000114954.2"/>
    </source>
</evidence>
<dbReference type="MGI" id="MGI:107862">
    <property type="gene designation" value="Nop16"/>
</dbReference>
<dbReference type="SMR" id="D6RDE0"/>
<dbReference type="PeptideAtlas" id="D6RDE0"/>
<keyword evidence="5 6" id="KW-1267">Proteomics identification</keyword>
<organism evidence="2 4">
    <name type="scientific">Mus musculus</name>
    <name type="common">Mouse</name>
    <dbReference type="NCBI Taxonomy" id="10090"/>
    <lineage>
        <taxon>Eukaryota</taxon>
        <taxon>Metazoa</taxon>
        <taxon>Chordata</taxon>
        <taxon>Craniata</taxon>
        <taxon>Vertebrata</taxon>
        <taxon>Euteleostomi</taxon>
        <taxon>Mammalia</taxon>
        <taxon>Eutheria</taxon>
        <taxon>Euarchontoglires</taxon>
        <taxon>Glires</taxon>
        <taxon>Rodentia</taxon>
        <taxon>Myomorpha</taxon>
        <taxon>Muroidea</taxon>
        <taxon>Muridae</taxon>
        <taxon>Murinae</taxon>
        <taxon>Mus</taxon>
        <taxon>Mus</taxon>
    </lineage>
</organism>
<keyword evidence="4" id="KW-1185">Reference proteome</keyword>
<dbReference type="ExpressionAtlas" id="D6RDE0">
    <property type="expression patterns" value="baseline and differential"/>
</dbReference>
<evidence type="ECO:0000256" key="1">
    <source>
        <dbReference type="SAM" id="MobiDB-lite"/>
    </source>
</evidence>
<accession>D6RDE0</accession>
<dbReference type="ProteomicsDB" id="367969"/>
<name>D6RDE0_MOUSE</name>
<protein>
    <submittedName>
        <fullName evidence="2">NOP16 nucleolar protein</fullName>
    </submittedName>
</protein>
<dbReference type="AGR" id="MGI:107862"/>
<evidence type="ECO:0007829" key="5">
    <source>
        <dbReference type="PeptideAtlas" id="D6RDE0"/>
    </source>
</evidence>
<reference evidence="2" key="4">
    <citation type="submission" date="2025-09" db="UniProtKB">
        <authorList>
            <consortium name="Ensembl"/>
        </authorList>
    </citation>
    <scope>IDENTIFICATION</scope>
    <source>
        <strain evidence="2">C57BL/6J</strain>
    </source>
</reference>
<evidence type="ECO:0000313" key="4">
    <source>
        <dbReference type="Proteomes" id="UP000000589"/>
    </source>
</evidence>
<dbReference type="Proteomes" id="UP000000589">
    <property type="component" value="Chromosome 13"/>
</dbReference>
<dbReference type="HOGENOM" id="CLU_3359480_0_0_1"/>
<dbReference type="Ensembl" id="ENSMUST00000149462.2">
    <property type="protein sequence ID" value="ENSMUSP00000114954.2"/>
    <property type="gene ID" value="ENSMUSG00000025869.12"/>
</dbReference>
<gene>
    <name evidence="2 3" type="primary">Nop16</name>
</gene>
<reference evidence="2" key="3">
    <citation type="submission" date="2025-08" db="UniProtKB">
        <authorList>
            <consortium name="Ensembl"/>
        </authorList>
    </citation>
    <scope>IDENTIFICATION</scope>
    <source>
        <strain evidence="2">C57BL/6J</strain>
    </source>
</reference>
<evidence type="ECO:0007829" key="6">
    <source>
        <dbReference type="ProteomicsDB" id="D6RDE0"/>
    </source>
</evidence>
<dbReference type="Bgee" id="ENSMUSG00000025869">
    <property type="expression patterns" value="Expressed in ileal epithelium and 266 other cell types or tissues"/>
</dbReference>